<evidence type="ECO:0000313" key="6">
    <source>
        <dbReference type="Proteomes" id="UP000659223"/>
    </source>
</evidence>
<dbReference type="PROSITE" id="PS00901">
    <property type="entry name" value="CYS_SYNTHASE"/>
    <property type="match status" value="1"/>
</dbReference>
<dbReference type="Pfam" id="PF00291">
    <property type="entry name" value="PALP"/>
    <property type="match status" value="1"/>
</dbReference>
<dbReference type="Proteomes" id="UP000659223">
    <property type="component" value="Unassembled WGS sequence"/>
</dbReference>
<feature type="domain" description="Tryptophan synthase beta chain-like PALP" evidence="4">
    <location>
        <begin position="61"/>
        <end position="350"/>
    </location>
</feature>
<proteinExistence type="predicted"/>
<keyword evidence="6" id="KW-1185">Reference proteome</keyword>
<dbReference type="EMBL" id="BMUT01000009">
    <property type="protein sequence ID" value="GGX93391.1"/>
    <property type="molecule type" value="Genomic_DNA"/>
</dbReference>
<dbReference type="PANTHER" id="PTHR10314">
    <property type="entry name" value="CYSTATHIONINE BETA-SYNTHASE"/>
    <property type="match status" value="1"/>
</dbReference>
<sequence length="362" mass="38325">MDKAGDINDPAPPSPPSSSLPSHHEPLEAPYPPGSLDGATASVDYTALEERYPLYAKFGQELGDTPLIELPGPDGGAAVLAKCEWENPAGSIKDRVAYALLGSALQQHGDRPLDELRVLEYSGGNLANALSQLCAELGVRSRFVLSSASPRSLLDTLAARGARVDLVDKERGFLDVVREALRIAADEPEWTLLYQHRNPANALLQERTTGAELAAQLGGRVPDAWVASIGTGGTLVGVLRALRARFPAVRAVGVTPAELPYGSEQPPNGQRKYAGSGGMGHGIRQPFVTLHDAEVEHRTVSYPRAFAAMGEFHDLTGLRIGSSAAANWLAAKETAAALPPSATVVTVLPDAGTPEEWEQLGR</sequence>
<reference evidence="6" key="1">
    <citation type="journal article" date="2019" name="Int. J. Syst. Evol. Microbiol.">
        <title>The Global Catalogue of Microorganisms (GCM) 10K type strain sequencing project: providing services to taxonomists for standard genome sequencing and annotation.</title>
        <authorList>
            <consortium name="The Broad Institute Genomics Platform"/>
            <consortium name="The Broad Institute Genome Sequencing Center for Infectious Disease"/>
            <person name="Wu L."/>
            <person name="Ma J."/>
        </authorList>
    </citation>
    <scope>NUCLEOTIDE SEQUENCE [LARGE SCALE GENOMIC DNA]</scope>
    <source>
        <strain evidence="6">JCM 4586</strain>
    </source>
</reference>
<evidence type="ECO:0000256" key="1">
    <source>
        <dbReference type="ARBA" id="ARBA00001933"/>
    </source>
</evidence>
<dbReference type="InterPro" id="IPR001216">
    <property type="entry name" value="P-phosphate_BS"/>
</dbReference>
<evidence type="ECO:0000259" key="4">
    <source>
        <dbReference type="Pfam" id="PF00291"/>
    </source>
</evidence>
<feature type="region of interest" description="Disordered" evidence="3">
    <location>
        <begin position="1"/>
        <end position="39"/>
    </location>
</feature>
<dbReference type="InterPro" id="IPR050214">
    <property type="entry name" value="Cys_Synth/Cystath_Beta-Synth"/>
</dbReference>
<evidence type="ECO:0000256" key="2">
    <source>
        <dbReference type="ARBA" id="ARBA00022898"/>
    </source>
</evidence>
<evidence type="ECO:0000256" key="3">
    <source>
        <dbReference type="SAM" id="MobiDB-lite"/>
    </source>
</evidence>
<dbReference type="Gene3D" id="3.40.50.1100">
    <property type="match status" value="2"/>
</dbReference>
<dbReference type="RefSeq" id="WP_229899598.1">
    <property type="nucleotide sequence ID" value="NZ_BMUT01000009.1"/>
</dbReference>
<gene>
    <name evidence="5" type="primary">cysK</name>
    <name evidence="5" type="ORF">GCM10010324_44190</name>
</gene>
<accession>A0ABQ2YS23</accession>
<evidence type="ECO:0000313" key="5">
    <source>
        <dbReference type="EMBL" id="GGX93391.1"/>
    </source>
</evidence>
<name>A0ABQ2YS23_9ACTN</name>
<dbReference type="SUPFAM" id="SSF53686">
    <property type="entry name" value="Tryptophan synthase beta subunit-like PLP-dependent enzymes"/>
    <property type="match status" value="1"/>
</dbReference>
<protein>
    <submittedName>
        <fullName evidence="5">Cysteine synthase A</fullName>
    </submittedName>
</protein>
<dbReference type="InterPro" id="IPR001926">
    <property type="entry name" value="TrpB-like_PALP"/>
</dbReference>
<keyword evidence="2" id="KW-0663">Pyridoxal phosphate</keyword>
<organism evidence="5 6">
    <name type="scientific">Streptomyces hiroshimensis</name>
    <dbReference type="NCBI Taxonomy" id="66424"/>
    <lineage>
        <taxon>Bacteria</taxon>
        <taxon>Bacillati</taxon>
        <taxon>Actinomycetota</taxon>
        <taxon>Actinomycetes</taxon>
        <taxon>Kitasatosporales</taxon>
        <taxon>Streptomycetaceae</taxon>
        <taxon>Streptomyces</taxon>
    </lineage>
</organism>
<comment type="cofactor">
    <cofactor evidence="1">
        <name>pyridoxal 5'-phosphate</name>
        <dbReference type="ChEBI" id="CHEBI:597326"/>
    </cofactor>
</comment>
<dbReference type="InterPro" id="IPR036052">
    <property type="entry name" value="TrpB-like_PALP_sf"/>
</dbReference>
<comment type="caution">
    <text evidence="5">The sequence shown here is derived from an EMBL/GenBank/DDBJ whole genome shotgun (WGS) entry which is preliminary data.</text>
</comment>